<comment type="caution">
    <text evidence="2">The sequence shown here is derived from an EMBL/GenBank/DDBJ whole genome shotgun (WGS) entry which is preliminary data.</text>
</comment>
<organism evidence="2 3">
    <name type="scientific">Forsythia ovata</name>
    <dbReference type="NCBI Taxonomy" id="205694"/>
    <lineage>
        <taxon>Eukaryota</taxon>
        <taxon>Viridiplantae</taxon>
        <taxon>Streptophyta</taxon>
        <taxon>Embryophyta</taxon>
        <taxon>Tracheophyta</taxon>
        <taxon>Spermatophyta</taxon>
        <taxon>Magnoliopsida</taxon>
        <taxon>eudicotyledons</taxon>
        <taxon>Gunneridae</taxon>
        <taxon>Pentapetalae</taxon>
        <taxon>asterids</taxon>
        <taxon>lamiids</taxon>
        <taxon>Lamiales</taxon>
        <taxon>Oleaceae</taxon>
        <taxon>Forsythieae</taxon>
        <taxon>Forsythia</taxon>
    </lineage>
</organism>
<proteinExistence type="predicted"/>
<dbReference type="Proteomes" id="UP001604277">
    <property type="component" value="Unassembled WGS sequence"/>
</dbReference>
<reference evidence="3" key="1">
    <citation type="submission" date="2024-07" db="EMBL/GenBank/DDBJ databases">
        <title>Two chromosome-level genome assemblies of Korean endemic species Abeliophyllum distichum and Forsythia ovata (Oleaceae).</title>
        <authorList>
            <person name="Jang H."/>
        </authorList>
    </citation>
    <scope>NUCLEOTIDE SEQUENCE [LARGE SCALE GENOMIC DNA]</scope>
</reference>
<gene>
    <name evidence="2" type="ORF">Fot_40007</name>
</gene>
<keyword evidence="3" id="KW-1185">Reference proteome</keyword>
<protein>
    <submittedName>
        <fullName evidence="2">Two-component response regulator ARR18-like</fullName>
    </submittedName>
</protein>
<evidence type="ECO:0000313" key="2">
    <source>
        <dbReference type="EMBL" id="KAL2496250.1"/>
    </source>
</evidence>
<dbReference type="AlphaFoldDB" id="A0ABD1S6E3"/>
<dbReference type="Gene3D" id="1.10.10.60">
    <property type="entry name" value="Homeodomain-like"/>
    <property type="match status" value="1"/>
</dbReference>
<evidence type="ECO:0000256" key="1">
    <source>
        <dbReference type="SAM" id="MobiDB-lite"/>
    </source>
</evidence>
<evidence type="ECO:0000313" key="3">
    <source>
        <dbReference type="Proteomes" id="UP001604277"/>
    </source>
</evidence>
<feature type="region of interest" description="Disordered" evidence="1">
    <location>
        <begin position="50"/>
        <end position="76"/>
    </location>
</feature>
<accession>A0ABD1S6E3</accession>
<sequence length="262" mass="29330">MDEPDLTRENVGSHLQKYRKLLTKQRETAGQDNNCIIDTNRTIRHFPDADFTESTSNTGRPSIIHSNHDGGYGMSNAGQMNPLSRYYARTRISDSFSANLKPLNDLQFQQNLLHSQVMDQMQPTMPSLMLGNITKHPKLVADSCLQPETNRMEFQAVNSRGQIVNDYMAISPQIPYFGSGYQYPSPRVKCPLPGNFSGYFDVANMTTFGGQARSEMNESAGNKQIIPNDNQHNFSSQDNDLSAILNELGNSLVPDQDLATKF</sequence>
<name>A0ABD1S6E3_9LAMI</name>
<dbReference type="EMBL" id="JBFOLJ010000011">
    <property type="protein sequence ID" value="KAL2496250.1"/>
    <property type="molecule type" value="Genomic_DNA"/>
</dbReference>